<name>A0A7M5X998_9CNID</name>
<accession>A0A7M5X998</accession>
<dbReference type="SUPFAM" id="SSF49899">
    <property type="entry name" value="Concanavalin A-like lectins/glucanases"/>
    <property type="match status" value="1"/>
</dbReference>
<reference evidence="1" key="1">
    <citation type="submission" date="2021-01" db="UniProtKB">
        <authorList>
            <consortium name="EnsemblMetazoa"/>
        </authorList>
    </citation>
    <scope>IDENTIFICATION</scope>
</reference>
<proteinExistence type="predicted"/>
<dbReference type="InterPro" id="IPR013320">
    <property type="entry name" value="ConA-like_dom_sf"/>
</dbReference>
<dbReference type="OrthoDB" id="8871962at2759"/>
<keyword evidence="2" id="KW-1185">Reference proteome</keyword>
<organism evidence="1 2">
    <name type="scientific">Clytia hemisphaerica</name>
    <dbReference type="NCBI Taxonomy" id="252671"/>
    <lineage>
        <taxon>Eukaryota</taxon>
        <taxon>Metazoa</taxon>
        <taxon>Cnidaria</taxon>
        <taxon>Hydrozoa</taxon>
        <taxon>Hydroidolina</taxon>
        <taxon>Leptothecata</taxon>
        <taxon>Obeliida</taxon>
        <taxon>Clytiidae</taxon>
        <taxon>Clytia</taxon>
    </lineage>
</organism>
<dbReference type="Proteomes" id="UP000594262">
    <property type="component" value="Unplaced"/>
</dbReference>
<sequence>TDINFAISFFNHSTSTGIVTSKKIKEFDLHSNFTLCLWMKVEAEPTLGTDLVNVFNFKTFKSEMLLELDKNRLIKFAFDDKVFSFPRSNIDVWEPLCLSKEHLMLNVFTRSQNGTIDSIVIGILGPLSPRKLQQLVIIGHSEMPGFDVKTGEYKGSIAHLFLYSKALSVNQVAAFFDKNPPMDNVGFGWWDFKNQALPGYSEEIKPFSRD</sequence>
<protein>
    <submittedName>
        <fullName evidence="1">Uncharacterized protein</fullName>
    </submittedName>
</protein>
<dbReference type="AlphaFoldDB" id="A0A7M5X998"/>
<evidence type="ECO:0000313" key="1">
    <source>
        <dbReference type="EnsemblMetazoa" id="CLYHEMP019573.1"/>
    </source>
</evidence>
<dbReference type="Gene3D" id="2.60.120.200">
    <property type="match status" value="1"/>
</dbReference>
<evidence type="ECO:0000313" key="2">
    <source>
        <dbReference type="Proteomes" id="UP000594262"/>
    </source>
</evidence>
<dbReference type="EnsemblMetazoa" id="CLYHEMT019573.1">
    <property type="protein sequence ID" value="CLYHEMP019573.1"/>
    <property type="gene ID" value="CLYHEMG019573"/>
</dbReference>